<gene>
    <name evidence="3" type="primary">LOC113110560</name>
</gene>
<organism evidence="2 3">
    <name type="scientific">Carassius auratus</name>
    <name type="common">Goldfish</name>
    <dbReference type="NCBI Taxonomy" id="7957"/>
    <lineage>
        <taxon>Eukaryota</taxon>
        <taxon>Metazoa</taxon>
        <taxon>Chordata</taxon>
        <taxon>Craniata</taxon>
        <taxon>Vertebrata</taxon>
        <taxon>Euteleostomi</taxon>
        <taxon>Actinopterygii</taxon>
        <taxon>Neopterygii</taxon>
        <taxon>Teleostei</taxon>
        <taxon>Ostariophysi</taxon>
        <taxon>Cypriniformes</taxon>
        <taxon>Cyprinidae</taxon>
        <taxon>Cyprininae</taxon>
        <taxon>Carassius</taxon>
    </lineage>
</organism>
<sequence length="290" mass="31369">MTPPPPRFTDEDHPNYLLFYKSRLPRLHPSNLSTVSSTSNTETSLAVTSSTEIITDLVTDTSSLGTHDTHNSINPTDVESSSPLIYKTSTSLESTTLTHTTEHVLALAVTSSTAIITDLVTDTSSLSTHATHSSIDPTDVESSSSLIYKTSTSLESTTLTHTTEHALVFPLMTEGPEIKKYSNKKMLFLIAVVASGGGIVVTGLVGICLYRCTRKSKAERIWMEFVSKQLGHSLATASSYTTGEEDAGIYSTIDSLKPPSRPPGNSEESMPIKIELNQLYASILKNGRLK</sequence>
<proteinExistence type="predicted"/>
<keyword evidence="1" id="KW-0812">Transmembrane</keyword>
<evidence type="ECO:0000313" key="2">
    <source>
        <dbReference type="Proteomes" id="UP000515129"/>
    </source>
</evidence>
<name>A0A6P6QA97_CARAU</name>
<keyword evidence="2" id="KW-1185">Reference proteome</keyword>
<reference evidence="3" key="1">
    <citation type="submission" date="2025-08" db="UniProtKB">
        <authorList>
            <consortium name="RefSeq"/>
        </authorList>
    </citation>
    <scope>IDENTIFICATION</scope>
    <source>
        <strain evidence="3">Wakin</strain>
        <tissue evidence="3">Muscle</tissue>
    </source>
</reference>
<dbReference type="Proteomes" id="UP000515129">
    <property type="component" value="Chromosome 11"/>
</dbReference>
<dbReference type="GeneID" id="113110560"/>
<accession>A0A6P6QA97</accession>
<feature type="transmembrane region" description="Helical" evidence="1">
    <location>
        <begin position="186"/>
        <end position="210"/>
    </location>
</feature>
<dbReference type="KEGG" id="caua:113110560"/>
<keyword evidence="1" id="KW-0472">Membrane</keyword>
<dbReference type="AlphaFoldDB" id="A0A6P6QA97"/>
<keyword evidence="1" id="KW-1133">Transmembrane helix</keyword>
<evidence type="ECO:0000256" key="1">
    <source>
        <dbReference type="SAM" id="Phobius"/>
    </source>
</evidence>
<evidence type="ECO:0000313" key="3">
    <source>
        <dbReference type="RefSeq" id="XP_026130474.1"/>
    </source>
</evidence>
<dbReference type="RefSeq" id="XP_026130474.1">
    <property type="nucleotide sequence ID" value="XM_026274689.1"/>
</dbReference>
<dbReference type="OrthoDB" id="8938325at2759"/>
<protein>
    <submittedName>
        <fullName evidence="3">Hyphal wall protein 2-like</fullName>
    </submittedName>
</protein>